<comment type="similarity">
    <text evidence="2">Belongs to the ABC transporter superfamily.</text>
</comment>
<name>A0AAU0F100_9FLAO</name>
<evidence type="ECO:0000313" key="8">
    <source>
        <dbReference type="Proteomes" id="UP001432059"/>
    </source>
</evidence>
<dbReference type="GO" id="GO:0022857">
    <property type="term" value="F:transmembrane transporter activity"/>
    <property type="evidence" value="ECO:0007669"/>
    <property type="project" value="TreeGrafter"/>
</dbReference>
<dbReference type="Proteomes" id="UP001432059">
    <property type="component" value="Chromosome"/>
</dbReference>
<evidence type="ECO:0000256" key="5">
    <source>
        <dbReference type="ARBA" id="ARBA00022840"/>
    </source>
</evidence>
<evidence type="ECO:0000313" key="7">
    <source>
        <dbReference type="EMBL" id="WOC51609.1"/>
    </source>
</evidence>
<reference evidence="7" key="1">
    <citation type="submission" date="2023-10" db="EMBL/GenBank/DDBJ databases">
        <title>Characterization and whole genome sequencing of a novel strain of Bergeyella porcorum QD2021 isolated from pig.</title>
        <authorList>
            <person name="Liu G."/>
            <person name="Chen C."/>
            <person name="Han X."/>
        </authorList>
    </citation>
    <scope>NUCLEOTIDE SEQUENCE</scope>
    <source>
        <strain evidence="7">QD2021</strain>
    </source>
</reference>
<proteinExistence type="inferred from homology"/>
<dbReference type="FunFam" id="3.40.50.300:FF:000056">
    <property type="entry name" value="Cell division ATP-binding protein FtsE"/>
    <property type="match status" value="1"/>
</dbReference>
<organism evidence="7 8">
    <name type="scientific">Bergeyella porcorum</name>
    <dbReference type="NCBI Taxonomy" id="1735111"/>
    <lineage>
        <taxon>Bacteria</taxon>
        <taxon>Pseudomonadati</taxon>
        <taxon>Bacteroidota</taxon>
        <taxon>Flavobacteriia</taxon>
        <taxon>Flavobacteriales</taxon>
        <taxon>Weeksellaceae</taxon>
        <taxon>Bergeyella</taxon>
    </lineage>
</organism>
<dbReference type="GO" id="GO:0016887">
    <property type="term" value="F:ATP hydrolysis activity"/>
    <property type="evidence" value="ECO:0007669"/>
    <property type="project" value="InterPro"/>
</dbReference>
<dbReference type="Pfam" id="PF00005">
    <property type="entry name" value="ABC_tran"/>
    <property type="match status" value="1"/>
</dbReference>
<evidence type="ECO:0000256" key="3">
    <source>
        <dbReference type="ARBA" id="ARBA00020019"/>
    </source>
</evidence>
<evidence type="ECO:0000256" key="1">
    <source>
        <dbReference type="ARBA" id="ARBA00002579"/>
    </source>
</evidence>
<dbReference type="PROSITE" id="PS50893">
    <property type="entry name" value="ABC_TRANSPORTER_2"/>
    <property type="match status" value="1"/>
</dbReference>
<comment type="function">
    <text evidence="1">Part of the ABC transporter FtsEX involved in cellular division. Important for assembly or stability of the septal ring.</text>
</comment>
<dbReference type="InterPro" id="IPR003439">
    <property type="entry name" value="ABC_transporter-like_ATP-bd"/>
</dbReference>
<keyword evidence="5 7" id="KW-0067">ATP-binding</keyword>
<keyword evidence="8" id="KW-1185">Reference proteome</keyword>
<dbReference type="KEGG" id="bpor:BPO_0962"/>
<gene>
    <name evidence="7" type="primary">ftsE</name>
    <name evidence="7" type="ORF">BPO_0962</name>
</gene>
<evidence type="ECO:0000259" key="6">
    <source>
        <dbReference type="PROSITE" id="PS50893"/>
    </source>
</evidence>
<dbReference type="InterPro" id="IPR015854">
    <property type="entry name" value="ABC_transpr_LolD-like"/>
</dbReference>
<sequence>MPHSNISGDDIISLKNAKIAQKNFTVLSNVNLNIKKGRFCYLIGKTGSGKSSLLKTLYGHIPLAQGDGNVAGFDLAKLRTSQIPDLRRKLGIVFQDFQLLSDRTVEKNLKFVLEATGWKDKTRMDDRINEVLGSVGMKSKKHKMPHELSGGEQQRVAIARALLNHPQLILADEPTGNLDPETSNEIMTLLKNVALENNSAVVMATHDYHMIHNFPGEAIKCEDGAVTVMDTTELFES</sequence>
<dbReference type="InterPro" id="IPR027417">
    <property type="entry name" value="P-loop_NTPase"/>
</dbReference>
<dbReference type="AlphaFoldDB" id="A0AAU0F100"/>
<protein>
    <recommendedName>
        <fullName evidence="3">Cell division ATP-binding protein FtsE</fullName>
    </recommendedName>
</protein>
<dbReference type="PROSITE" id="PS00211">
    <property type="entry name" value="ABC_TRANSPORTER_1"/>
    <property type="match status" value="1"/>
</dbReference>
<dbReference type="SUPFAM" id="SSF52540">
    <property type="entry name" value="P-loop containing nucleoside triphosphate hydrolases"/>
    <property type="match status" value="1"/>
</dbReference>
<accession>A0AAU0F100</accession>
<dbReference type="SMART" id="SM00382">
    <property type="entry name" value="AAA"/>
    <property type="match status" value="1"/>
</dbReference>
<feature type="domain" description="ABC transporter" evidence="6">
    <location>
        <begin position="12"/>
        <end position="237"/>
    </location>
</feature>
<dbReference type="InterPro" id="IPR003593">
    <property type="entry name" value="AAA+_ATPase"/>
</dbReference>
<evidence type="ECO:0000256" key="4">
    <source>
        <dbReference type="ARBA" id="ARBA00022741"/>
    </source>
</evidence>
<dbReference type="RefSeq" id="WP_327985213.1">
    <property type="nucleotide sequence ID" value="NZ_CP136426.1"/>
</dbReference>
<dbReference type="Gene3D" id="3.40.50.300">
    <property type="entry name" value="P-loop containing nucleotide triphosphate hydrolases"/>
    <property type="match status" value="1"/>
</dbReference>
<dbReference type="PANTHER" id="PTHR24220">
    <property type="entry name" value="IMPORT ATP-BINDING PROTEIN"/>
    <property type="match status" value="1"/>
</dbReference>
<dbReference type="EMBL" id="CP136426">
    <property type="protein sequence ID" value="WOC51609.1"/>
    <property type="molecule type" value="Genomic_DNA"/>
</dbReference>
<dbReference type="GO" id="GO:0005524">
    <property type="term" value="F:ATP binding"/>
    <property type="evidence" value="ECO:0007669"/>
    <property type="project" value="UniProtKB-KW"/>
</dbReference>
<dbReference type="PANTHER" id="PTHR24220:SF470">
    <property type="entry name" value="CELL DIVISION ATP-BINDING PROTEIN FTSE"/>
    <property type="match status" value="1"/>
</dbReference>
<dbReference type="InterPro" id="IPR017871">
    <property type="entry name" value="ABC_transporter-like_CS"/>
</dbReference>
<keyword evidence="4" id="KW-0547">Nucleotide-binding</keyword>
<dbReference type="GO" id="GO:0005886">
    <property type="term" value="C:plasma membrane"/>
    <property type="evidence" value="ECO:0007669"/>
    <property type="project" value="UniProtKB-ARBA"/>
</dbReference>
<evidence type="ECO:0000256" key="2">
    <source>
        <dbReference type="ARBA" id="ARBA00005417"/>
    </source>
</evidence>